<feature type="region of interest" description="Disordered" evidence="1">
    <location>
        <begin position="67"/>
        <end position="182"/>
    </location>
</feature>
<feature type="compositionally biased region" description="Basic and acidic residues" evidence="1">
    <location>
        <begin position="161"/>
        <end position="173"/>
    </location>
</feature>
<proteinExistence type="predicted"/>
<gene>
    <name evidence="2" type="ORF">RVR_5848</name>
</gene>
<evidence type="ECO:0000256" key="1">
    <source>
        <dbReference type="SAM" id="MobiDB-lite"/>
    </source>
</evidence>
<dbReference type="RefSeq" id="WP_202235310.1">
    <property type="nucleotide sequence ID" value="NZ_AP018365.1"/>
</dbReference>
<evidence type="ECO:0000313" key="3">
    <source>
        <dbReference type="Proteomes" id="UP000595703"/>
    </source>
</evidence>
<keyword evidence="3" id="KW-1185">Reference proteome</keyword>
<reference evidence="2 3" key="1">
    <citation type="journal article" date="2010" name="J. Bacteriol.">
        <title>Biochemical characterization of a novel indole prenyltransferase from Streptomyces sp. SN-593.</title>
        <authorList>
            <person name="Takahashi S."/>
            <person name="Takagi H."/>
            <person name="Toyoda A."/>
            <person name="Uramoto M."/>
            <person name="Nogawa T."/>
            <person name="Ueki M."/>
            <person name="Sakaki Y."/>
            <person name="Osada H."/>
        </authorList>
    </citation>
    <scope>NUCLEOTIDE SEQUENCE [LARGE SCALE GENOMIC DNA]</scope>
    <source>
        <strain evidence="2 3">SN-593</strain>
    </source>
</reference>
<reference evidence="2 3" key="3">
    <citation type="journal article" date="2011" name="Nat. Chem. Biol.">
        <title>Reveromycin A biosynthesis uses RevG and RevJ for stereospecific spiroacetal formation.</title>
        <authorList>
            <person name="Takahashi S."/>
            <person name="Toyoda A."/>
            <person name="Sekiyama Y."/>
            <person name="Takagi H."/>
            <person name="Nogawa T."/>
            <person name="Uramoto M."/>
            <person name="Suzuki R."/>
            <person name="Koshino H."/>
            <person name="Kumano T."/>
            <person name="Panthee S."/>
            <person name="Dairi T."/>
            <person name="Ishikawa J."/>
            <person name="Ikeda H."/>
            <person name="Sakaki Y."/>
            <person name="Osada H."/>
        </authorList>
    </citation>
    <scope>NUCLEOTIDE SEQUENCE [LARGE SCALE GENOMIC DNA]</scope>
    <source>
        <strain evidence="2 3">SN-593</strain>
    </source>
</reference>
<evidence type="ECO:0008006" key="4">
    <source>
        <dbReference type="Google" id="ProtNLM"/>
    </source>
</evidence>
<reference evidence="2 3" key="2">
    <citation type="journal article" date="2011" name="J. Antibiot.">
        <title>Furaquinocins I and J: novel polyketide isoprenoid hybrid compounds from Streptomyces reveromyceticus SN-593.</title>
        <authorList>
            <person name="Panthee S."/>
            <person name="Takahashi S."/>
            <person name="Takagi H."/>
            <person name="Nogawa T."/>
            <person name="Oowada E."/>
            <person name="Uramoto M."/>
            <person name="Osada H."/>
        </authorList>
    </citation>
    <scope>NUCLEOTIDE SEQUENCE [LARGE SCALE GENOMIC DNA]</scope>
    <source>
        <strain evidence="2 3">SN-593</strain>
    </source>
</reference>
<dbReference type="PANTHER" id="PTHR24637">
    <property type="entry name" value="COLLAGEN"/>
    <property type="match status" value="1"/>
</dbReference>
<name>A0A7U3VQ35_9ACTN</name>
<feature type="compositionally biased region" description="Pro residues" evidence="1">
    <location>
        <begin position="107"/>
        <end position="116"/>
    </location>
</feature>
<sequence length="239" mass="23577">MTSPHALPKLPRPRRTTLLVAAGWVAALALAAFIAMALHSVQDSNQRLAKGQAAQKTVISRLSSGLDTSRKQLQQHGVTPSAPPAKSIVQDVPGVPGTPGVKGEPGSPGPSGPPGKPGKDSTVPGPAGSPGADSTVPGPEGSPGVAGTQGDPGPAGPAGKDGTDGKDGQDGKDGAPPAGWTFTDATGQSYTCSPVGDFDPSAPRYACTADAAAPPAQSSERGGLLGIGMLVTSAGYRRL</sequence>
<evidence type="ECO:0000313" key="2">
    <source>
        <dbReference type="EMBL" id="BBA99294.1"/>
    </source>
</evidence>
<organism evidence="2 3">
    <name type="scientific">Actinacidiphila reveromycinica</name>
    <dbReference type="NCBI Taxonomy" id="659352"/>
    <lineage>
        <taxon>Bacteria</taxon>
        <taxon>Bacillati</taxon>
        <taxon>Actinomycetota</taxon>
        <taxon>Actinomycetes</taxon>
        <taxon>Kitasatosporales</taxon>
        <taxon>Streptomycetaceae</taxon>
        <taxon>Actinacidiphila</taxon>
    </lineage>
</organism>
<feature type="compositionally biased region" description="Low complexity" evidence="1">
    <location>
        <begin position="89"/>
        <end position="105"/>
    </location>
</feature>
<dbReference type="KEGG" id="arev:RVR_5848"/>
<dbReference type="AlphaFoldDB" id="A0A7U3VQ35"/>
<accession>A0A7U3VQ35</accession>
<protein>
    <recommendedName>
        <fullName evidence="4">Collagen-like protein</fullName>
    </recommendedName>
</protein>
<dbReference type="EMBL" id="AP018365">
    <property type="protein sequence ID" value="BBA99294.1"/>
    <property type="molecule type" value="Genomic_DNA"/>
</dbReference>
<feature type="compositionally biased region" description="Polar residues" evidence="1">
    <location>
        <begin position="67"/>
        <end position="78"/>
    </location>
</feature>
<dbReference type="Proteomes" id="UP000595703">
    <property type="component" value="Chromosome"/>
</dbReference>
<feature type="compositionally biased region" description="Low complexity" evidence="1">
    <location>
        <begin position="146"/>
        <end position="160"/>
    </location>
</feature>
<reference evidence="2 3" key="4">
    <citation type="journal article" date="2020" name="Sci. Rep.">
        <title>beta-carboline chemical signals induce reveromycin production through a LuxR family regulator in Streptomyces sp. SN-593.</title>
        <authorList>
            <person name="Panthee S."/>
            <person name="Kito N."/>
            <person name="Hayashi T."/>
            <person name="Shimizu T."/>
            <person name="Ishikawa J."/>
            <person name="Hamamoto H."/>
            <person name="Osada H."/>
            <person name="Takahashi S."/>
        </authorList>
    </citation>
    <scope>NUCLEOTIDE SEQUENCE [LARGE SCALE GENOMIC DNA]</scope>
    <source>
        <strain evidence="2 3">SN-593</strain>
    </source>
</reference>
<dbReference type="PANTHER" id="PTHR24637:SF421">
    <property type="entry name" value="CUTICLE COLLAGEN DPY-2"/>
    <property type="match status" value="1"/>
</dbReference>